<comment type="caution">
    <text evidence="2">The sequence shown here is derived from an EMBL/GenBank/DDBJ whole genome shotgun (WGS) entry which is preliminary data.</text>
</comment>
<keyword evidence="3" id="KW-1185">Reference proteome</keyword>
<reference evidence="2 3" key="1">
    <citation type="journal article" date="2017" name="Int. J. Syst. Evol. Microbiol.">
        <title>Pseudokineococcus basanitobsidens sp. nov., isolated from volcanic rock.</title>
        <authorList>
            <person name="Lee D.W."/>
            <person name="Park M.Y."/>
            <person name="Kim J.J."/>
            <person name="Kim B.S."/>
        </authorList>
    </citation>
    <scope>NUCLEOTIDE SEQUENCE [LARGE SCALE GENOMIC DNA]</scope>
    <source>
        <strain evidence="2 3">DSM 103726</strain>
    </source>
</reference>
<proteinExistence type="predicted"/>
<dbReference type="Proteomes" id="UP001387100">
    <property type="component" value="Unassembled WGS sequence"/>
</dbReference>
<protein>
    <submittedName>
        <fullName evidence="2">Uncharacterized protein</fullName>
    </submittedName>
</protein>
<keyword evidence="1" id="KW-1133">Transmembrane helix</keyword>
<keyword evidence="1" id="KW-0812">Transmembrane</keyword>
<feature type="transmembrane region" description="Helical" evidence="1">
    <location>
        <begin position="26"/>
        <end position="46"/>
    </location>
</feature>
<feature type="transmembrane region" description="Helical" evidence="1">
    <location>
        <begin position="118"/>
        <end position="137"/>
    </location>
</feature>
<organism evidence="2 3">
    <name type="scientific">Pseudokineococcus basanitobsidens</name>
    <dbReference type="NCBI Taxonomy" id="1926649"/>
    <lineage>
        <taxon>Bacteria</taxon>
        <taxon>Bacillati</taxon>
        <taxon>Actinomycetota</taxon>
        <taxon>Actinomycetes</taxon>
        <taxon>Kineosporiales</taxon>
        <taxon>Kineosporiaceae</taxon>
        <taxon>Pseudokineococcus</taxon>
    </lineage>
</organism>
<dbReference type="EMBL" id="JBBIAA010000002">
    <property type="protein sequence ID" value="MEJ5944126.1"/>
    <property type="molecule type" value="Genomic_DNA"/>
</dbReference>
<keyword evidence="1" id="KW-0472">Membrane</keyword>
<sequence>MSASGRGDRPVASAERAALVARGARSGAALGAVGGLVSGLAVLALTPSTGDALLVVLAPVLLSAAVGAATGALGGRLVAAQVESGNGVRPVPVLVVCALVAVVLLLLVSALLQNLAVGPVLAGAGAVLGLVRVAGLARAARTRGPLPPVV</sequence>
<accession>A0ABU8RGD8</accession>
<feature type="transmembrane region" description="Helical" evidence="1">
    <location>
        <begin position="91"/>
        <end position="112"/>
    </location>
</feature>
<name>A0ABU8RGD8_9ACTN</name>
<evidence type="ECO:0000256" key="1">
    <source>
        <dbReference type="SAM" id="Phobius"/>
    </source>
</evidence>
<gene>
    <name evidence="2" type="ORF">WDZ17_02310</name>
</gene>
<dbReference type="RefSeq" id="WP_339573518.1">
    <property type="nucleotide sequence ID" value="NZ_JBBIAA010000002.1"/>
</dbReference>
<evidence type="ECO:0000313" key="2">
    <source>
        <dbReference type="EMBL" id="MEJ5944126.1"/>
    </source>
</evidence>
<feature type="transmembrane region" description="Helical" evidence="1">
    <location>
        <begin position="52"/>
        <end position="79"/>
    </location>
</feature>
<evidence type="ECO:0000313" key="3">
    <source>
        <dbReference type="Proteomes" id="UP001387100"/>
    </source>
</evidence>